<dbReference type="AlphaFoldDB" id="A0A4U0NYT6"/>
<dbReference type="PROSITE" id="PS51257">
    <property type="entry name" value="PROKAR_LIPOPROTEIN"/>
    <property type="match status" value="1"/>
</dbReference>
<organism evidence="1 2">
    <name type="scientific">Sphingobacterium olei</name>
    <dbReference type="NCBI Taxonomy" id="2571155"/>
    <lineage>
        <taxon>Bacteria</taxon>
        <taxon>Pseudomonadati</taxon>
        <taxon>Bacteroidota</taxon>
        <taxon>Sphingobacteriia</taxon>
        <taxon>Sphingobacteriales</taxon>
        <taxon>Sphingobacteriaceae</taxon>
        <taxon>Sphingobacterium</taxon>
    </lineage>
</organism>
<dbReference type="EMBL" id="SUME01000005">
    <property type="protein sequence ID" value="TJZ59985.1"/>
    <property type="molecule type" value="Genomic_DNA"/>
</dbReference>
<evidence type="ECO:0000313" key="1">
    <source>
        <dbReference type="EMBL" id="TJZ59985.1"/>
    </source>
</evidence>
<proteinExistence type="predicted"/>
<gene>
    <name evidence="1" type="ORF">FAZ15_13945</name>
</gene>
<dbReference type="OrthoDB" id="1113652at2"/>
<evidence type="ECO:0000313" key="2">
    <source>
        <dbReference type="Proteomes" id="UP000306808"/>
    </source>
</evidence>
<protein>
    <submittedName>
        <fullName evidence="1">Uncharacterized protein</fullName>
    </submittedName>
</protein>
<dbReference type="Proteomes" id="UP000306808">
    <property type="component" value="Unassembled WGS sequence"/>
</dbReference>
<comment type="caution">
    <text evidence="1">The sequence shown here is derived from an EMBL/GenBank/DDBJ whole genome shotgun (WGS) entry which is preliminary data.</text>
</comment>
<keyword evidence="2" id="KW-1185">Reference proteome</keyword>
<reference evidence="1 2" key="1">
    <citation type="submission" date="2019-04" db="EMBL/GenBank/DDBJ databases">
        <title>Sphingobacterium olei sp. nov., isolated from oil-contaminated soil.</title>
        <authorList>
            <person name="Liu B."/>
        </authorList>
    </citation>
    <scope>NUCLEOTIDE SEQUENCE [LARGE SCALE GENOMIC DNA]</scope>
    <source>
        <strain evidence="1 2">HAL-9</strain>
    </source>
</reference>
<accession>A0A4U0NYT6</accession>
<name>A0A4U0NYT6_9SPHI</name>
<dbReference type="RefSeq" id="WP_136901927.1">
    <property type="nucleotide sequence ID" value="NZ_SUME01000005.1"/>
</dbReference>
<sequence>MKIKKTLLYLLPLCAMVSCNKYPDALLVPDEEPLNSSGIESTDNVADSDLFHQHISEGKVASLTYDPTLDYPKNRGLDFQKHYRQYETAMSEKGWQVKTMQFLFNSPTAVTVRTAFSSAKGATLFWADYDFTLSINPANGTTRIHRGTVKGNTVNNLVGQLGSVLPAFDQHIAPYLTKSSFHPIRLSTYIYTATDKQVSGGLYTNDDIRNGIFGTWQLR</sequence>